<evidence type="ECO:0000313" key="3">
    <source>
        <dbReference type="Proteomes" id="UP000676194"/>
    </source>
</evidence>
<accession>A0A8E6EWT2</accession>
<dbReference type="Proteomes" id="UP000676194">
    <property type="component" value="Chromosome"/>
</dbReference>
<proteinExistence type="predicted"/>
<dbReference type="RefSeq" id="WP_213499090.1">
    <property type="nucleotide sequence ID" value="NZ_CP074694.1"/>
</dbReference>
<dbReference type="EMBL" id="CP074694">
    <property type="protein sequence ID" value="QVL34117.1"/>
    <property type="molecule type" value="Genomic_DNA"/>
</dbReference>
<evidence type="ECO:0000256" key="1">
    <source>
        <dbReference type="SAM" id="MobiDB-lite"/>
    </source>
</evidence>
<dbReference type="Gene3D" id="3.30.559.10">
    <property type="entry name" value="Chloramphenicol acetyltransferase-like domain"/>
    <property type="match status" value="1"/>
</dbReference>
<feature type="compositionally biased region" description="Basic and acidic residues" evidence="1">
    <location>
        <begin position="260"/>
        <end position="277"/>
    </location>
</feature>
<protein>
    <recommendedName>
        <fullName evidence="4">2-oxoacid dehydrogenase acyltransferase catalytic domain-containing protein</fullName>
    </recommendedName>
</protein>
<organism evidence="2 3">
    <name type="scientific">Telmatocola sphagniphila</name>
    <dbReference type="NCBI Taxonomy" id="1123043"/>
    <lineage>
        <taxon>Bacteria</taxon>
        <taxon>Pseudomonadati</taxon>
        <taxon>Planctomycetota</taxon>
        <taxon>Planctomycetia</taxon>
        <taxon>Gemmatales</taxon>
        <taxon>Gemmataceae</taxon>
    </lineage>
</organism>
<name>A0A8E6EWT2_9BACT</name>
<dbReference type="KEGG" id="tsph:KIH39_09480"/>
<feature type="region of interest" description="Disordered" evidence="1">
    <location>
        <begin position="250"/>
        <end position="286"/>
    </location>
</feature>
<sequence length="286" mass="32478">MAEVSKRYRSVSYFRRLVVDNMHFSRQVPSTTIERTMDLSELMAARNCAEPSPTWSAIFIKAYALVAREQSLVRTSYLKFPWPKLYEHDQSCATLNLDRKFQSERIVLQIQLNAPESSTLSELDRQIHAAQHNPLETISAYRNATRLSRVPWPFRRLIWWLGLNVSGACRARNFGTFGITSLGGQGTGIVHLANLLTSTIHFGVFEESGKLNVRLSFDHRVLDGASAAEVLQAMEQVLRTQMVRECTAGEQLESSSVAKEPLHSKRSDSNESRECWESSRSQYFSS</sequence>
<gene>
    <name evidence="2" type="ORF">KIH39_09480</name>
</gene>
<keyword evidence="3" id="KW-1185">Reference proteome</keyword>
<reference evidence="2" key="1">
    <citation type="submission" date="2021-05" db="EMBL/GenBank/DDBJ databases">
        <title>Complete genome sequence of the cellulolytic planctomycete Telmatocola sphagniphila SP2T and characterization of the first cellulase from planctomycetes.</title>
        <authorList>
            <person name="Rakitin A.L."/>
            <person name="Beletsky A.V."/>
            <person name="Naumoff D.G."/>
            <person name="Kulichevskaya I.S."/>
            <person name="Mardanov A.V."/>
            <person name="Ravin N.V."/>
            <person name="Dedysh S.N."/>
        </authorList>
    </citation>
    <scope>NUCLEOTIDE SEQUENCE</scope>
    <source>
        <strain evidence="2">SP2T</strain>
    </source>
</reference>
<dbReference type="SUPFAM" id="SSF52777">
    <property type="entry name" value="CoA-dependent acyltransferases"/>
    <property type="match status" value="1"/>
</dbReference>
<evidence type="ECO:0008006" key="4">
    <source>
        <dbReference type="Google" id="ProtNLM"/>
    </source>
</evidence>
<evidence type="ECO:0000313" key="2">
    <source>
        <dbReference type="EMBL" id="QVL34117.1"/>
    </source>
</evidence>
<dbReference type="AlphaFoldDB" id="A0A8E6EWT2"/>
<dbReference type="InterPro" id="IPR023213">
    <property type="entry name" value="CAT-like_dom_sf"/>
</dbReference>